<comment type="caution">
    <text evidence="2">The sequence shown here is derived from an EMBL/GenBank/DDBJ whole genome shotgun (WGS) entry which is preliminary data.</text>
</comment>
<dbReference type="AlphaFoldDB" id="A0A9N8ZCV8"/>
<organism evidence="2 3">
    <name type="scientific">Ambispora leptoticha</name>
    <dbReference type="NCBI Taxonomy" id="144679"/>
    <lineage>
        <taxon>Eukaryota</taxon>
        <taxon>Fungi</taxon>
        <taxon>Fungi incertae sedis</taxon>
        <taxon>Mucoromycota</taxon>
        <taxon>Glomeromycotina</taxon>
        <taxon>Glomeromycetes</taxon>
        <taxon>Archaeosporales</taxon>
        <taxon>Ambisporaceae</taxon>
        <taxon>Ambispora</taxon>
    </lineage>
</organism>
<keyword evidence="1" id="KW-1133">Transmembrane helix</keyword>
<keyword evidence="3" id="KW-1185">Reference proteome</keyword>
<name>A0A9N8ZCV8_9GLOM</name>
<evidence type="ECO:0000313" key="3">
    <source>
        <dbReference type="Proteomes" id="UP000789508"/>
    </source>
</evidence>
<proteinExistence type="predicted"/>
<gene>
    <name evidence="2" type="ORF">ALEPTO_LOCUS2951</name>
</gene>
<sequence length="320" mass="36613">MAANIRRLLTTILQLFFVLLFLFYLIINTIVDVARSKLVYTTLTFETATGLPPPAFTLCSDDVKYQFQCTLYGNTTNGCPDLVTNVDVSANADYNNWFTNCYVFQTTQPLLKQTPPSPPKQWTAFQSPFYIKYQLNASTISKMNLMIWNPYDLTNNKSLSQLQILNPYEISQFDACKERVYTFNWQKHVFLNGTEKWDVDWRAEVGVASNAFGTNSSAIGVIHFKPGSFEVPTTREYTSFPFISILTGFLVLLAALYSTYYAVIGGRGKYRTWGCVHMITRYFPQRHLIPPEDPNQVKPTADDILWAYLDGLDKAEFDKK</sequence>
<dbReference type="OrthoDB" id="2311001at2759"/>
<protein>
    <submittedName>
        <fullName evidence="2">6790_t:CDS:1</fullName>
    </submittedName>
</protein>
<accession>A0A9N8ZCV8</accession>
<keyword evidence="1" id="KW-0472">Membrane</keyword>
<reference evidence="2" key="1">
    <citation type="submission" date="2021-06" db="EMBL/GenBank/DDBJ databases">
        <authorList>
            <person name="Kallberg Y."/>
            <person name="Tangrot J."/>
            <person name="Rosling A."/>
        </authorList>
    </citation>
    <scope>NUCLEOTIDE SEQUENCE</scope>
    <source>
        <strain evidence="2">FL130A</strain>
    </source>
</reference>
<evidence type="ECO:0000313" key="2">
    <source>
        <dbReference type="EMBL" id="CAG8490389.1"/>
    </source>
</evidence>
<dbReference type="Proteomes" id="UP000789508">
    <property type="component" value="Unassembled WGS sequence"/>
</dbReference>
<keyword evidence="1" id="KW-0812">Transmembrane</keyword>
<feature type="transmembrane region" description="Helical" evidence="1">
    <location>
        <begin position="240"/>
        <end position="263"/>
    </location>
</feature>
<evidence type="ECO:0000256" key="1">
    <source>
        <dbReference type="SAM" id="Phobius"/>
    </source>
</evidence>
<feature type="transmembrane region" description="Helical" evidence="1">
    <location>
        <begin position="12"/>
        <end position="31"/>
    </location>
</feature>
<dbReference type="EMBL" id="CAJVPS010000494">
    <property type="protein sequence ID" value="CAG8490389.1"/>
    <property type="molecule type" value="Genomic_DNA"/>
</dbReference>